<comment type="cofactor">
    <cofactor evidence="16">
        <name>NH4(+)</name>
        <dbReference type="ChEBI" id="CHEBI:28938"/>
    </cofactor>
    <cofactor evidence="16">
        <name>K(+)</name>
        <dbReference type="ChEBI" id="CHEBI:29103"/>
    </cofactor>
    <text evidence="16">A monovalent cation. Ammonium or potassium.</text>
</comment>
<evidence type="ECO:0000256" key="13">
    <source>
        <dbReference type="ARBA" id="ARBA00022993"/>
    </source>
</evidence>
<comment type="function">
    <text evidence="16">Catalyzes the phosphorylation of pantothenate (Pan), the first step in CoA biosynthesis.</text>
</comment>
<dbReference type="UniPathway" id="UPA00241">
    <property type="reaction ID" value="UER00352"/>
</dbReference>
<gene>
    <name evidence="17" type="primary">coaX_1</name>
    <name evidence="16" type="synonym">coaX</name>
    <name evidence="17" type="ORF">CNLFYP112_02580</name>
</gene>
<evidence type="ECO:0000313" key="17">
    <source>
        <dbReference type="EMBL" id="VYT27198.1"/>
    </source>
</evidence>
<evidence type="ECO:0000256" key="9">
    <source>
        <dbReference type="ARBA" id="ARBA00022741"/>
    </source>
</evidence>
<feature type="binding site" evidence="16">
    <location>
        <begin position="107"/>
        <end position="110"/>
    </location>
    <ligand>
        <name>substrate</name>
    </ligand>
</feature>
<comment type="cofactor">
    <cofactor evidence="2">
        <name>K(+)</name>
        <dbReference type="ChEBI" id="CHEBI:29103"/>
    </cofactor>
</comment>
<keyword evidence="13 16" id="KW-0173">Coenzyme A biosynthesis</keyword>
<organism evidence="17">
    <name type="scientific">[Clostridium] nexile</name>
    <dbReference type="NCBI Taxonomy" id="29361"/>
    <lineage>
        <taxon>Bacteria</taxon>
        <taxon>Bacillati</taxon>
        <taxon>Bacillota</taxon>
        <taxon>Clostridia</taxon>
        <taxon>Lachnospirales</taxon>
        <taxon>Lachnospiraceae</taxon>
        <taxon>Tyzzerella</taxon>
    </lineage>
</organism>
<evidence type="ECO:0000256" key="12">
    <source>
        <dbReference type="ARBA" id="ARBA00022958"/>
    </source>
</evidence>
<evidence type="ECO:0000256" key="1">
    <source>
        <dbReference type="ARBA" id="ARBA00001206"/>
    </source>
</evidence>
<evidence type="ECO:0000256" key="2">
    <source>
        <dbReference type="ARBA" id="ARBA00001958"/>
    </source>
</evidence>
<evidence type="ECO:0000256" key="16">
    <source>
        <dbReference type="HAMAP-Rule" id="MF_01274"/>
    </source>
</evidence>
<dbReference type="GO" id="GO:0005524">
    <property type="term" value="F:ATP binding"/>
    <property type="evidence" value="ECO:0007669"/>
    <property type="project" value="UniProtKB-UniRule"/>
</dbReference>
<dbReference type="InterPro" id="IPR043129">
    <property type="entry name" value="ATPase_NBD"/>
</dbReference>
<comment type="caution">
    <text evidence="16">Lacks conserved residue(s) required for the propagation of feature annotation.</text>
</comment>
<dbReference type="InterPro" id="IPR004619">
    <property type="entry name" value="Type_III_PanK"/>
</dbReference>
<evidence type="ECO:0000256" key="3">
    <source>
        <dbReference type="ARBA" id="ARBA00004496"/>
    </source>
</evidence>
<evidence type="ECO:0000256" key="10">
    <source>
        <dbReference type="ARBA" id="ARBA00022777"/>
    </source>
</evidence>
<dbReference type="EC" id="2.7.1.33" evidence="6 16"/>
<dbReference type="EMBL" id="CACRTG010000025">
    <property type="protein sequence ID" value="VYT27198.1"/>
    <property type="molecule type" value="Genomic_DNA"/>
</dbReference>
<feature type="binding site" evidence="16">
    <location>
        <position position="132"/>
    </location>
    <ligand>
        <name>ATP</name>
        <dbReference type="ChEBI" id="CHEBI:30616"/>
    </ligand>
</feature>
<dbReference type="GO" id="GO:0015937">
    <property type="term" value="P:coenzyme A biosynthetic process"/>
    <property type="evidence" value="ECO:0007669"/>
    <property type="project" value="UniProtKB-UniRule"/>
</dbReference>
<comment type="subunit">
    <text evidence="5 16">Homodimer.</text>
</comment>
<comment type="subcellular location">
    <subcellularLocation>
        <location evidence="3 16">Cytoplasm</location>
    </subcellularLocation>
</comment>
<dbReference type="GO" id="GO:0004594">
    <property type="term" value="F:pantothenate kinase activity"/>
    <property type="evidence" value="ECO:0007669"/>
    <property type="project" value="UniProtKB-UniRule"/>
</dbReference>
<keyword evidence="8 16" id="KW-0808">Transferase</keyword>
<dbReference type="NCBIfam" id="TIGR00671">
    <property type="entry name" value="baf"/>
    <property type="match status" value="1"/>
</dbReference>
<dbReference type="CDD" id="cd24015">
    <property type="entry name" value="ASKHA_NBD_PanK-III"/>
    <property type="match status" value="1"/>
</dbReference>
<keyword evidence="9 16" id="KW-0547">Nucleotide-binding</keyword>
<dbReference type="NCBIfam" id="NF009855">
    <property type="entry name" value="PRK13321.1"/>
    <property type="match status" value="1"/>
</dbReference>
<dbReference type="HAMAP" id="MF_01274">
    <property type="entry name" value="Pantothen_kinase_3"/>
    <property type="match status" value="1"/>
</dbReference>
<evidence type="ECO:0000256" key="7">
    <source>
        <dbReference type="ARBA" id="ARBA00022490"/>
    </source>
</evidence>
<feature type="binding site" evidence="16">
    <location>
        <position position="184"/>
    </location>
    <ligand>
        <name>substrate</name>
    </ligand>
</feature>
<evidence type="ECO:0000256" key="4">
    <source>
        <dbReference type="ARBA" id="ARBA00005225"/>
    </source>
</evidence>
<reference evidence="17" key="1">
    <citation type="submission" date="2019-11" db="EMBL/GenBank/DDBJ databases">
        <authorList>
            <person name="Feng L."/>
        </authorList>
    </citation>
    <scope>NUCLEOTIDE SEQUENCE</scope>
    <source>
        <strain evidence="17">CnexileLFYP112</strain>
    </source>
</reference>
<keyword evidence="7 16" id="KW-0963">Cytoplasm</keyword>
<sequence>MILAINIENTNTVVGCFEGQNIVFVESISTSLTRTELEYAISFKNIFELHGLNMNQIEGTIIASVVPPVTNVVKEAAKRISGNEVLIIGPGVKTGLNIMMDQPGQVGSDLVANAVAGIAEYPLPLIVVNMGTATTLSVIDAKKHYIGGMIIPGVRISSESLTQGTAQLPKISLEKPKKVIGSNTVECMKSGIVYGTAACIDGSIARIERELKERAAAIVATGEAAKYIVPHCGRNMFLDENLLLKGLKLIYEKNQK</sequence>
<dbReference type="Pfam" id="PF03309">
    <property type="entry name" value="Pan_kinase"/>
    <property type="match status" value="1"/>
</dbReference>
<keyword evidence="10 16" id="KW-0418">Kinase</keyword>
<comment type="catalytic activity">
    <reaction evidence="1 16">
        <text>(R)-pantothenate + ATP = (R)-4'-phosphopantothenate + ADP + H(+)</text>
        <dbReference type="Rhea" id="RHEA:16373"/>
        <dbReference type="ChEBI" id="CHEBI:10986"/>
        <dbReference type="ChEBI" id="CHEBI:15378"/>
        <dbReference type="ChEBI" id="CHEBI:29032"/>
        <dbReference type="ChEBI" id="CHEBI:30616"/>
        <dbReference type="ChEBI" id="CHEBI:456216"/>
        <dbReference type="EC" id="2.7.1.33"/>
    </reaction>
</comment>
<name>A0A6N2VAI7_9FIRM</name>
<keyword evidence="12 16" id="KW-0630">Potassium</keyword>
<dbReference type="PANTHER" id="PTHR34265:SF1">
    <property type="entry name" value="TYPE III PANTOTHENATE KINASE"/>
    <property type="match status" value="1"/>
</dbReference>
<evidence type="ECO:0000256" key="11">
    <source>
        <dbReference type="ARBA" id="ARBA00022840"/>
    </source>
</evidence>
<comment type="similarity">
    <text evidence="14 16">Belongs to the type III pantothenate kinase family.</text>
</comment>
<evidence type="ECO:0000256" key="15">
    <source>
        <dbReference type="ARBA" id="ARBA00040883"/>
    </source>
</evidence>
<evidence type="ECO:0000256" key="6">
    <source>
        <dbReference type="ARBA" id="ARBA00012102"/>
    </source>
</evidence>
<dbReference type="GO" id="GO:0005737">
    <property type="term" value="C:cytoplasm"/>
    <property type="evidence" value="ECO:0007669"/>
    <property type="project" value="UniProtKB-SubCell"/>
</dbReference>
<feature type="binding site" evidence="16">
    <location>
        <begin position="6"/>
        <end position="13"/>
    </location>
    <ligand>
        <name>ATP</name>
        <dbReference type="ChEBI" id="CHEBI:30616"/>
    </ligand>
</feature>
<evidence type="ECO:0000256" key="8">
    <source>
        <dbReference type="ARBA" id="ARBA00022679"/>
    </source>
</evidence>
<keyword evidence="11 16" id="KW-0067">ATP-binding</keyword>
<dbReference type="AlphaFoldDB" id="A0A6N2VAI7"/>
<dbReference type="PANTHER" id="PTHR34265">
    <property type="entry name" value="TYPE III PANTOTHENATE KINASE"/>
    <property type="match status" value="1"/>
</dbReference>
<dbReference type="Gene3D" id="3.30.420.40">
    <property type="match status" value="2"/>
</dbReference>
<evidence type="ECO:0000256" key="14">
    <source>
        <dbReference type="ARBA" id="ARBA00038036"/>
    </source>
</evidence>
<comment type="pathway">
    <text evidence="4 16">Cofactor biosynthesis; coenzyme A biosynthesis; CoA from (R)-pantothenate: step 1/5.</text>
</comment>
<dbReference type="SUPFAM" id="SSF53067">
    <property type="entry name" value="Actin-like ATPase domain"/>
    <property type="match status" value="2"/>
</dbReference>
<accession>A0A6N2VAI7</accession>
<evidence type="ECO:0000256" key="5">
    <source>
        <dbReference type="ARBA" id="ARBA00011738"/>
    </source>
</evidence>
<protein>
    <recommendedName>
        <fullName evidence="15 16">Type III pantothenate kinase</fullName>
        <ecNumber evidence="6 16">2.7.1.33</ecNumber>
    </recommendedName>
    <alternativeName>
        <fullName evidence="16">PanK-III</fullName>
    </alternativeName>
    <alternativeName>
        <fullName evidence="16">Pantothenic acid kinase</fullName>
    </alternativeName>
</protein>
<proteinExistence type="inferred from homology"/>
<feature type="active site" description="Proton acceptor" evidence="16">
    <location>
        <position position="109"/>
    </location>
</feature>